<keyword evidence="3" id="KW-1185">Reference proteome</keyword>
<dbReference type="EMBL" id="CP133616">
    <property type="protein sequence ID" value="WMV30472.1"/>
    <property type="molecule type" value="Genomic_DNA"/>
</dbReference>
<dbReference type="AlphaFoldDB" id="A0AAF0TRT6"/>
<accession>A0AAF0TRT6</accession>
<feature type="region of interest" description="Disordered" evidence="1">
    <location>
        <begin position="148"/>
        <end position="196"/>
    </location>
</feature>
<dbReference type="GO" id="GO:0003676">
    <property type="term" value="F:nucleic acid binding"/>
    <property type="evidence" value="ECO:0007669"/>
    <property type="project" value="InterPro"/>
</dbReference>
<dbReference type="GO" id="GO:0008270">
    <property type="term" value="F:zinc ion binding"/>
    <property type="evidence" value="ECO:0007669"/>
    <property type="project" value="InterPro"/>
</dbReference>
<evidence type="ECO:0000256" key="1">
    <source>
        <dbReference type="SAM" id="MobiDB-lite"/>
    </source>
</evidence>
<protein>
    <recommendedName>
        <fullName evidence="4">CCHC-type domain-containing protein</fullName>
    </recommendedName>
</protein>
<dbReference type="SUPFAM" id="SSF57756">
    <property type="entry name" value="Retrovirus zinc finger-like domains"/>
    <property type="match status" value="1"/>
</dbReference>
<sequence>FCTPLPAPAPAPQGQPVVAALEVLPPPVHVAAQPDLADGEMPLREQKMLGSVRDRLRDQFSRLEQGPMAVLEYEARFHELSRHDTMILPMEEEGVRCFHIHRETQGGSDKRARSGRLSSKCYDCSALDHWSKECPRRGRWAIVPAPPAPRQVSAVPSLARCGGQDQDRRDNRQGTRGGARRDMLSGRSDAPGKGAQSHFYAAPARVATESGTLLLCRMRSESLAELVHVSTLVDESLVVDQISRFIGLTFIELRSSRVLRIGAETSVTYLREGWLACEVARPGVIHPGLQNDPQLGVDANPEVEAGPQYLPEIEMRSPKQHMYLHNQ</sequence>
<organism evidence="2 3">
    <name type="scientific">Solanum verrucosum</name>
    <dbReference type="NCBI Taxonomy" id="315347"/>
    <lineage>
        <taxon>Eukaryota</taxon>
        <taxon>Viridiplantae</taxon>
        <taxon>Streptophyta</taxon>
        <taxon>Embryophyta</taxon>
        <taxon>Tracheophyta</taxon>
        <taxon>Spermatophyta</taxon>
        <taxon>Magnoliopsida</taxon>
        <taxon>eudicotyledons</taxon>
        <taxon>Gunneridae</taxon>
        <taxon>Pentapetalae</taxon>
        <taxon>asterids</taxon>
        <taxon>lamiids</taxon>
        <taxon>Solanales</taxon>
        <taxon>Solanaceae</taxon>
        <taxon>Solanoideae</taxon>
        <taxon>Solaneae</taxon>
        <taxon>Solanum</taxon>
    </lineage>
</organism>
<name>A0AAF0TRT6_SOLVR</name>
<feature type="non-terminal residue" evidence="2">
    <location>
        <position position="1"/>
    </location>
</feature>
<proteinExistence type="predicted"/>
<feature type="compositionally biased region" description="Basic and acidic residues" evidence="1">
    <location>
        <begin position="165"/>
        <end position="184"/>
    </location>
</feature>
<gene>
    <name evidence="2" type="ORF">MTR67_023857</name>
</gene>
<evidence type="ECO:0008006" key="4">
    <source>
        <dbReference type="Google" id="ProtNLM"/>
    </source>
</evidence>
<evidence type="ECO:0000313" key="3">
    <source>
        <dbReference type="Proteomes" id="UP001234989"/>
    </source>
</evidence>
<dbReference type="InterPro" id="IPR036875">
    <property type="entry name" value="Znf_CCHC_sf"/>
</dbReference>
<evidence type="ECO:0000313" key="2">
    <source>
        <dbReference type="EMBL" id="WMV30472.1"/>
    </source>
</evidence>
<dbReference type="Proteomes" id="UP001234989">
    <property type="component" value="Chromosome 5"/>
</dbReference>
<reference evidence="2" key="1">
    <citation type="submission" date="2023-08" db="EMBL/GenBank/DDBJ databases">
        <title>A de novo genome assembly of Solanum verrucosum Schlechtendal, a Mexican diploid species geographically isolated from the other diploid A-genome species in potato relatives.</title>
        <authorList>
            <person name="Hosaka K."/>
        </authorList>
    </citation>
    <scope>NUCLEOTIDE SEQUENCE</scope>
    <source>
        <tissue evidence="2">Young leaves</tissue>
    </source>
</reference>